<sequence>MIITKQKTIDKILKDASTFRKIFVIGCGTCATACQTGGQEQVKAVSAALSDRLAGSTVVEACCDVRVAKRDLSKHKIELEGADAVLALSCGAGAQALGETTGKPVIAGLDTLFVGKIERIGRYYERCSACADCIISETGGICPVVRCAKGLLNGPCGGQVKGKCEASGYTRDCAWVLAYNSLKAQGRLEQFKKYRAPRDRSPKSQPQEIEAR</sequence>
<evidence type="ECO:0000256" key="1">
    <source>
        <dbReference type="SAM" id="MobiDB-lite"/>
    </source>
</evidence>
<evidence type="ECO:0000313" key="3">
    <source>
        <dbReference type="EMBL" id="HFK20039.1"/>
    </source>
</evidence>
<dbReference type="PANTHER" id="PTHR38755">
    <property type="entry name" value="5,10-METHYLENETETRAHYDROFOLATE REDUCTASE"/>
    <property type="match status" value="1"/>
</dbReference>
<feature type="region of interest" description="Disordered" evidence="1">
    <location>
        <begin position="193"/>
        <end position="212"/>
    </location>
</feature>
<evidence type="ECO:0000259" key="2">
    <source>
        <dbReference type="Pfam" id="PF12225"/>
    </source>
</evidence>
<dbReference type="InterPro" id="IPR022026">
    <property type="entry name" value="DUF5981"/>
</dbReference>
<comment type="caution">
    <text evidence="3">The sequence shown here is derived from an EMBL/GenBank/DDBJ whole genome shotgun (WGS) entry which is preliminary data.</text>
</comment>
<gene>
    <name evidence="3" type="ORF">ENS19_02030</name>
</gene>
<reference evidence="3" key="1">
    <citation type="journal article" date="2020" name="mSystems">
        <title>Genome- and Community-Level Interaction Insights into Carbon Utilization and Element Cycling Functions of Hydrothermarchaeota in Hydrothermal Sediment.</title>
        <authorList>
            <person name="Zhou Z."/>
            <person name="Liu Y."/>
            <person name="Xu W."/>
            <person name="Pan J."/>
            <person name="Luo Z.H."/>
            <person name="Li M."/>
        </authorList>
    </citation>
    <scope>NUCLEOTIDE SEQUENCE [LARGE SCALE GENOMIC DNA]</scope>
    <source>
        <strain evidence="3">SpSt-468</strain>
    </source>
</reference>
<feature type="domain" description="Methylene-tetrahydrofolate reductase C-terminal-like" evidence="2">
    <location>
        <begin position="107"/>
        <end position="200"/>
    </location>
</feature>
<feature type="compositionally biased region" description="Basic and acidic residues" evidence="1">
    <location>
        <begin position="193"/>
        <end position="202"/>
    </location>
</feature>
<feature type="compositionally biased region" description="Polar residues" evidence="1">
    <location>
        <begin position="203"/>
        <end position="212"/>
    </location>
</feature>
<dbReference type="AlphaFoldDB" id="A0A7C3J1Y9"/>
<dbReference type="PANTHER" id="PTHR38755:SF1">
    <property type="entry name" value="METHYLENE-TETRAHYDROFOLATE REDUCTASE C-TERMINAL DOMAIN-CONTAINING PROTEIN"/>
    <property type="match status" value="1"/>
</dbReference>
<proteinExistence type="predicted"/>
<dbReference type="Pfam" id="PF12225">
    <property type="entry name" value="DUF5981"/>
    <property type="match status" value="1"/>
</dbReference>
<protein>
    <submittedName>
        <fullName evidence="3">5,10-methylenetetrahydrofolate reductase</fullName>
    </submittedName>
</protein>
<name>A0A7C3J1Y9_9CREN</name>
<dbReference type="EMBL" id="DSTX01000002">
    <property type="protein sequence ID" value="HFK20039.1"/>
    <property type="molecule type" value="Genomic_DNA"/>
</dbReference>
<organism evidence="3">
    <name type="scientific">Candidatus Methanomethylicus mesodigestus</name>
    <dbReference type="NCBI Taxonomy" id="1867258"/>
    <lineage>
        <taxon>Archaea</taxon>
        <taxon>Thermoproteota</taxon>
        <taxon>Methanosuratincolia</taxon>
        <taxon>Candidatus Methanomethylicales</taxon>
        <taxon>Candidatus Methanomethylicaceae</taxon>
        <taxon>Candidatus Methanomethylicus</taxon>
    </lineage>
</organism>
<accession>A0A7C3J1Y9</accession>